<reference evidence="1 2" key="1">
    <citation type="submission" date="2013-07" db="EMBL/GenBank/DDBJ databases">
        <title>Sulfurimonas hongkongensis AST-10 Genome Sequencing.</title>
        <authorList>
            <person name="Cai L."/>
            <person name="Zhang T."/>
        </authorList>
    </citation>
    <scope>NUCLEOTIDE SEQUENCE [LARGE SCALE GENOMIC DNA]</scope>
    <source>
        <strain evidence="1 2">AST-10</strain>
    </source>
</reference>
<dbReference type="STRING" id="1172190.M947_09000"/>
<evidence type="ECO:0000313" key="2">
    <source>
        <dbReference type="Proteomes" id="UP000015520"/>
    </source>
</evidence>
<dbReference type="RefSeq" id="WP_021288048.1">
    <property type="nucleotide sequence ID" value="NZ_AUPZ01000013.1"/>
</dbReference>
<organism evidence="1 2">
    <name type="scientific">Sulfurimonas hongkongensis</name>
    <dbReference type="NCBI Taxonomy" id="1172190"/>
    <lineage>
        <taxon>Bacteria</taxon>
        <taxon>Pseudomonadati</taxon>
        <taxon>Campylobacterota</taxon>
        <taxon>Epsilonproteobacteria</taxon>
        <taxon>Campylobacterales</taxon>
        <taxon>Sulfurimonadaceae</taxon>
        <taxon>Sulfurimonas</taxon>
    </lineage>
</organism>
<accession>T0KF86</accession>
<dbReference type="OrthoDB" id="9970310at2"/>
<evidence type="ECO:0000313" key="1">
    <source>
        <dbReference type="EMBL" id="EQB35409.1"/>
    </source>
</evidence>
<dbReference type="Proteomes" id="UP000015520">
    <property type="component" value="Unassembled WGS sequence"/>
</dbReference>
<comment type="caution">
    <text evidence="1">The sequence shown here is derived from an EMBL/GenBank/DDBJ whole genome shotgun (WGS) entry which is preliminary data.</text>
</comment>
<gene>
    <name evidence="1" type="ORF">M947_09000</name>
</gene>
<protein>
    <submittedName>
        <fullName evidence="1">Uncharacterized protein</fullName>
    </submittedName>
</protein>
<sequence length="145" mass="16593">MKKFILFLIITSSLLGDTFYTLDNIKNLRMYMTTSTNFLGKEKIADIEEIAKKRLLNAGFVFDGDDSATFMIKIEAVEIEDTQAIYVEIGIGEEVKTLREGDVYSFAFTYLANDLIESDDPYSDILESLDFLMSQFIEAYKIDNE</sequence>
<dbReference type="AlphaFoldDB" id="T0KF86"/>
<name>T0KF86_9BACT</name>
<proteinExistence type="predicted"/>
<dbReference type="PATRIC" id="fig|1172190.3.peg.1733"/>
<keyword evidence="2" id="KW-1185">Reference proteome</keyword>
<dbReference type="EMBL" id="AUPZ01000013">
    <property type="protein sequence ID" value="EQB35409.1"/>
    <property type="molecule type" value="Genomic_DNA"/>
</dbReference>